<dbReference type="PROSITE" id="PS51257">
    <property type="entry name" value="PROKAR_LIPOPROTEIN"/>
    <property type="match status" value="1"/>
</dbReference>
<dbReference type="Proteomes" id="UP000824136">
    <property type="component" value="Unassembled WGS sequence"/>
</dbReference>
<comment type="caution">
    <text evidence="2">The sequence shown here is derived from an EMBL/GenBank/DDBJ whole genome shotgun (WGS) entry which is preliminary data.</text>
</comment>
<sequence>MCKKRKNHILRFLAVLCSALILCGCASDGETPEVSIPEEQSSLEFADYILYYQADSVDEFIGGLDGFLSSNNEYGEGDLARDKISGGAKLYYPASEELISSVCAVITPVDKNNRSFTIGEMGELGSAAKDEIADVQLDIYTVVQYDGESYTVKAGLAQEQIADNYDEVRSENISGIDVSLNCRMVPGEDEGPDRNVVALMTFTLDGETIHIVPRSLREYTEYLDLPAEFFDYQPLHLQQLT</sequence>
<evidence type="ECO:0008006" key="4">
    <source>
        <dbReference type="Google" id="ProtNLM"/>
    </source>
</evidence>
<gene>
    <name evidence="2" type="ORF">IAC39_04725</name>
</gene>
<name>A0A9D1GT66_9FIRM</name>
<protein>
    <recommendedName>
        <fullName evidence="4">GerMN domain-containing protein</fullName>
    </recommendedName>
</protein>
<evidence type="ECO:0000256" key="1">
    <source>
        <dbReference type="SAM" id="SignalP"/>
    </source>
</evidence>
<keyword evidence="1" id="KW-0732">Signal</keyword>
<feature type="chain" id="PRO_5039718205" description="GerMN domain-containing protein" evidence="1">
    <location>
        <begin position="29"/>
        <end position="241"/>
    </location>
</feature>
<evidence type="ECO:0000313" key="3">
    <source>
        <dbReference type="Proteomes" id="UP000824136"/>
    </source>
</evidence>
<organism evidence="2 3">
    <name type="scientific">Candidatus Faeciplasma pullistercoris</name>
    <dbReference type="NCBI Taxonomy" id="2840800"/>
    <lineage>
        <taxon>Bacteria</taxon>
        <taxon>Bacillati</taxon>
        <taxon>Bacillota</taxon>
        <taxon>Clostridia</taxon>
        <taxon>Eubacteriales</taxon>
        <taxon>Oscillospiraceae</taxon>
        <taxon>Oscillospiraceae incertae sedis</taxon>
        <taxon>Candidatus Faeciplasma</taxon>
    </lineage>
</organism>
<dbReference type="EMBL" id="DVLL01000017">
    <property type="protein sequence ID" value="HIT58996.1"/>
    <property type="molecule type" value="Genomic_DNA"/>
</dbReference>
<accession>A0A9D1GT66</accession>
<feature type="signal peptide" evidence="1">
    <location>
        <begin position="1"/>
        <end position="28"/>
    </location>
</feature>
<dbReference type="AlphaFoldDB" id="A0A9D1GT66"/>
<reference evidence="2" key="2">
    <citation type="journal article" date="2021" name="PeerJ">
        <title>Extensive microbial diversity within the chicken gut microbiome revealed by metagenomics and culture.</title>
        <authorList>
            <person name="Gilroy R."/>
            <person name="Ravi A."/>
            <person name="Getino M."/>
            <person name="Pursley I."/>
            <person name="Horton D.L."/>
            <person name="Alikhan N.F."/>
            <person name="Baker D."/>
            <person name="Gharbi K."/>
            <person name="Hall N."/>
            <person name="Watson M."/>
            <person name="Adriaenssens E.M."/>
            <person name="Foster-Nyarko E."/>
            <person name="Jarju S."/>
            <person name="Secka A."/>
            <person name="Antonio M."/>
            <person name="Oren A."/>
            <person name="Chaudhuri R.R."/>
            <person name="La Ragione R."/>
            <person name="Hildebrand F."/>
            <person name="Pallen M.J."/>
        </authorList>
    </citation>
    <scope>NUCLEOTIDE SEQUENCE</scope>
    <source>
        <strain evidence="2">CHK33-4379</strain>
    </source>
</reference>
<proteinExistence type="predicted"/>
<reference evidence="2" key="1">
    <citation type="submission" date="2020-10" db="EMBL/GenBank/DDBJ databases">
        <authorList>
            <person name="Gilroy R."/>
        </authorList>
    </citation>
    <scope>NUCLEOTIDE SEQUENCE</scope>
    <source>
        <strain evidence="2">CHK33-4379</strain>
    </source>
</reference>
<evidence type="ECO:0000313" key="2">
    <source>
        <dbReference type="EMBL" id="HIT58996.1"/>
    </source>
</evidence>